<dbReference type="Proteomes" id="UP000192578">
    <property type="component" value="Unassembled WGS sequence"/>
</dbReference>
<dbReference type="EMBL" id="MTYJ01000039">
    <property type="protein sequence ID" value="OQV19444.1"/>
    <property type="molecule type" value="Genomic_DNA"/>
</dbReference>
<accession>A0A1W0WW64</accession>
<evidence type="ECO:0000256" key="1">
    <source>
        <dbReference type="SAM" id="MobiDB-lite"/>
    </source>
</evidence>
<dbReference type="AlphaFoldDB" id="A0A1W0WW64"/>
<evidence type="ECO:0000313" key="2">
    <source>
        <dbReference type="EMBL" id="OQV19444.1"/>
    </source>
</evidence>
<keyword evidence="3" id="KW-1185">Reference proteome</keyword>
<protein>
    <submittedName>
        <fullName evidence="2">Uncharacterized protein</fullName>
    </submittedName>
</protein>
<proteinExistence type="predicted"/>
<gene>
    <name evidence="2" type="ORF">BV898_06558</name>
</gene>
<comment type="caution">
    <text evidence="2">The sequence shown here is derived from an EMBL/GenBank/DDBJ whole genome shotgun (WGS) entry which is preliminary data.</text>
</comment>
<reference evidence="3" key="1">
    <citation type="submission" date="2017-01" db="EMBL/GenBank/DDBJ databases">
        <title>Comparative genomics of anhydrobiosis in the tardigrade Hypsibius dujardini.</title>
        <authorList>
            <person name="Yoshida Y."/>
            <person name="Koutsovoulos G."/>
            <person name="Laetsch D."/>
            <person name="Stevens L."/>
            <person name="Kumar S."/>
            <person name="Horikawa D."/>
            <person name="Ishino K."/>
            <person name="Komine S."/>
            <person name="Tomita M."/>
            <person name="Blaxter M."/>
            <person name="Arakawa K."/>
        </authorList>
    </citation>
    <scope>NUCLEOTIDE SEQUENCE [LARGE SCALE GENOMIC DNA]</scope>
    <source>
        <strain evidence="3">Z151</strain>
    </source>
</reference>
<evidence type="ECO:0000313" key="3">
    <source>
        <dbReference type="Proteomes" id="UP000192578"/>
    </source>
</evidence>
<organism evidence="2 3">
    <name type="scientific">Hypsibius exemplaris</name>
    <name type="common">Freshwater tardigrade</name>
    <dbReference type="NCBI Taxonomy" id="2072580"/>
    <lineage>
        <taxon>Eukaryota</taxon>
        <taxon>Metazoa</taxon>
        <taxon>Ecdysozoa</taxon>
        <taxon>Tardigrada</taxon>
        <taxon>Eutardigrada</taxon>
        <taxon>Parachela</taxon>
        <taxon>Hypsibioidea</taxon>
        <taxon>Hypsibiidae</taxon>
        <taxon>Hypsibius</taxon>
    </lineage>
</organism>
<sequence length="84" mass="9202">MISNANHLLNLEDTLYFKNRKSSYLQEVSVIPTEMALLARAKHELQWDMSSGLQPGAPEDAEGAANNSKSSEPVCYVSSEEDGS</sequence>
<feature type="region of interest" description="Disordered" evidence="1">
    <location>
        <begin position="49"/>
        <end position="84"/>
    </location>
</feature>
<name>A0A1W0WW64_HYPEX</name>